<proteinExistence type="predicted"/>
<evidence type="ECO:0000256" key="1">
    <source>
        <dbReference type="SAM" id="MobiDB-lite"/>
    </source>
</evidence>
<protein>
    <submittedName>
        <fullName evidence="2">Uncharacterized protein</fullName>
    </submittedName>
</protein>
<feature type="compositionally biased region" description="Polar residues" evidence="1">
    <location>
        <begin position="1"/>
        <end position="12"/>
    </location>
</feature>
<dbReference type="AlphaFoldDB" id="A0ABD1ZLF8"/>
<comment type="caution">
    <text evidence="2">The sequence shown here is derived from an EMBL/GenBank/DDBJ whole genome shotgun (WGS) entry which is preliminary data.</text>
</comment>
<dbReference type="EMBL" id="JBHFFA010000001">
    <property type="protein sequence ID" value="KAL2652273.1"/>
    <property type="molecule type" value="Genomic_DNA"/>
</dbReference>
<keyword evidence="3" id="KW-1185">Reference proteome</keyword>
<accession>A0ABD1ZLF8</accession>
<evidence type="ECO:0000313" key="2">
    <source>
        <dbReference type="EMBL" id="KAL2652273.1"/>
    </source>
</evidence>
<name>A0ABD1ZLF8_9MARC</name>
<sequence length="76" mass="8680">MFQTCTATVVSSDHQRSQRRGTSSCRERLFVPCMNWNSRSPHELVLPFQLGPYCQQLALRMSAASDRMNRPSCCRG</sequence>
<evidence type="ECO:0000313" key="3">
    <source>
        <dbReference type="Proteomes" id="UP001605036"/>
    </source>
</evidence>
<feature type="region of interest" description="Disordered" evidence="1">
    <location>
        <begin position="1"/>
        <end position="23"/>
    </location>
</feature>
<gene>
    <name evidence="2" type="ORF">R1flu_020401</name>
</gene>
<organism evidence="2 3">
    <name type="scientific">Riccia fluitans</name>
    <dbReference type="NCBI Taxonomy" id="41844"/>
    <lineage>
        <taxon>Eukaryota</taxon>
        <taxon>Viridiplantae</taxon>
        <taxon>Streptophyta</taxon>
        <taxon>Embryophyta</taxon>
        <taxon>Marchantiophyta</taxon>
        <taxon>Marchantiopsida</taxon>
        <taxon>Marchantiidae</taxon>
        <taxon>Marchantiales</taxon>
        <taxon>Ricciaceae</taxon>
        <taxon>Riccia</taxon>
    </lineage>
</organism>
<dbReference type="Proteomes" id="UP001605036">
    <property type="component" value="Unassembled WGS sequence"/>
</dbReference>
<reference evidence="2 3" key="1">
    <citation type="submission" date="2024-09" db="EMBL/GenBank/DDBJ databases">
        <title>Chromosome-scale assembly of Riccia fluitans.</title>
        <authorList>
            <person name="Paukszto L."/>
            <person name="Sawicki J."/>
            <person name="Karawczyk K."/>
            <person name="Piernik-Szablinska J."/>
            <person name="Szczecinska M."/>
            <person name="Mazdziarz M."/>
        </authorList>
    </citation>
    <scope>NUCLEOTIDE SEQUENCE [LARGE SCALE GENOMIC DNA]</scope>
    <source>
        <strain evidence="2">Rf_01</strain>
        <tissue evidence="2">Aerial parts of the thallus</tissue>
    </source>
</reference>